<dbReference type="RefSeq" id="WP_318751415.1">
    <property type="nucleotide sequence ID" value="NZ_CP132508.1"/>
</dbReference>
<evidence type="ECO:0000313" key="10">
    <source>
        <dbReference type="EMBL" id="WPD20003.1"/>
    </source>
</evidence>
<comment type="subcellular location">
    <subcellularLocation>
        <location evidence="7">Cytoplasm</location>
    </subcellularLocation>
</comment>
<dbReference type="InterPro" id="IPR003029">
    <property type="entry name" value="S1_domain"/>
</dbReference>
<dbReference type="InterPro" id="IPR009019">
    <property type="entry name" value="KH_sf_prok-type"/>
</dbReference>
<dbReference type="SUPFAM" id="SSF50249">
    <property type="entry name" value="Nucleic acid-binding proteins"/>
    <property type="match status" value="1"/>
</dbReference>
<dbReference type="NCBIfam" id="TIGR01953">
    <property type="entry name" value="NusA"/>
    <property type="match status" value="1"/>
</dbReference>
<feature type="compositionally biased region" description="Low complexity" evidence="8">
    <location>
        <begin position="443"/>
        <end position="455"/>
    </location>
</feature>
<dbReference type="InterPro" id="IPR013735">
    <property type="entry name" value="TF_NusA_N"/>
</dbReference>
<dbReference type="SMART" id="SM00316">
    <property type="entry name" value="S1"/>
    <property type="match status" value="1"/>
</dbReference>
<keyword evidence="4 7" id="KW-0694">RNA-binding</keyword>
<comment type="subunit">
    <text evidence="7">Monomer. Binds directly to the core enzyme of the DNA-dependent RNA polymerase and to nascent RNA.</text>
</comment>
<sequence>MNVEFIEALEDLERQRGIDKDTLLEAIEAALVAAFRRHFGTAQNVAVRIDRETGEIRVVARREVVEQVEDPATQISLAEAREIDPRYQVGDVVEQEVTPRAFGRIAAQTAKQVVLQRIREAERDLIYEEFIAREGDIVTGVVQRVQGRNVLVDLGRTETVLFPSEQIPGERYRPGDRIKVYIVEVRKTPKGPQILISRTHPNLLKRLFELEVPEIHDGIVEIKEAVREPGVRAKVAVDTRDERVDPVGACVGPRGIRVQAVVAELRGERIDVIRWAEEPEQFVANALSPAKVTRVILEPETRVARVIVPDHQLSLAIGKEGQNARLAARLTGWKIDIHAESQAQELLARADEWDIDAVLAGVARDEGGDAAGDAGDDLDDLFAPGALDRAREEAEAAADAWDPWADEPAGAAEDAARDGTAEDEDGAGEDAAATATEEEAARGGDAAGRAPAAADAPEEGDAAGEGGADEPGEDADGDVEADQRGAR</sequence>
<comment type="similarity">
    <text evidence="7">Belongs to the NusA family.</text>
</comment>
<reference evidence="10 11" key="1">
    <citation type="submission" date="2023-08" db="EMBL/GenBank/DDBJ databases">
        <title>Genome sequence of Thermaerobacter compostii strain Ins1, a spore-forming filamentous bacterium isolated from a deep geothermal reservoir.</title>
        <authorList>
            <person name="Bregnard D."/>
            <person name="Gonzalez D."/>
            <person name="Junier P."/>
        </authorList>
    </citation>
    <scope>NUCLEOTIDE SEQUENCE [LARGE SCALE GENOMIC DNA]</scope>
    <source>
        <strain evidence="10 11">Ins1</strain>
    </source>
</reference>
<evidence type="ECO:0000256" key="6">
    <source>
        <dbReference type="ARBA" id="ARBA00023163"/>
    </source>
</evidence>
<keyword evidence="5 7" id="KW-0805">Transcription regulation</keyword>
<evidence type="ECO:0000259" key="9">
    <source>
        <dbReference type="PROSITE" id="PS50126"/>
    </source>
</evidence>
<dbReference type="PANTHER" id="PTHR22648">
    <property type="entry name" value="TRANSCRIPTION TERMINATION FACTOR NUSA"/>
    <property type="match status" value="1"/>
</dbReference>
<dbReference type="InterPro" id="IPR004087">
    <property type="entry name" value="KH_dom"/>
</dbReference>
<dbReference type="Pfam" id="PF13184">
    <property type="entry name" value="KH_NusA_1st"/>
    <property type="match status" value="1"/>
</dbReference>
<organism evidence="10 11">
    <name type="scientific">Thermaerobacter composti</name>
    <dbReference type="NCBI Taxonomy" id="554949"/>
    <lineage>
        <taxon>Bacteria</taxon>
        <taxon>Bacillati</taxon>
        <taxon>Bacillota</taxon>
        <taxon>Clostridia</taxon>
        <taxon>Eubacteriales</taxon>
        <taxon>Clostridiales Family XVII. Incertae Sedis</taxon>
        <taxon>Thermaerobacter</taxon>
    </lineage>
</organism>
<dbReference type="Pfam" id="PF26594">
    <property type="entry name" value="KH_NusA_2nd"/>
    <property type="match status" value="1"/>
</dbReference>
<keyword evidence="2 7" id="KW-0963">Cytoplasm</keyword>
<feature type="compositionally biased region" description="Low complexity" evidence="8">
    <location>
        <begin position="397"/>
        <end position="413"/>
    </location>
</feature>
<dbReference type="HAMAP" id="MF_00945_B">
    <property type="entry name" value="NusA_B"/>
    <property type="match status" value="1"/>
</dbReference>
<feature type="compositionally biased region" description="Acidic residues" evidence="8">
    <location>
        <begin position="456"/>
        <end position="480"/>
    </location>
</feature>
<evidence type="ECO:0000313" key="11">
    <source>
        <dbReference type="Proteomes" id="UP001304683"/>
    </source>
</evidence>
<dbReference type="CDD" id="cd22529">
    <property type="entry name" value="KH-II_NusA_rpt2"/>
    <property type="match status" value="1"/>
</dbReference>
<evidence type="ECO:0000256" key="1">
    <source>
        <dbReference type="ARBA" id="ARBA00022472"/>
    </source>
</evidence>
<dbReference type="SUPFAM" id="SSF69705">
    <property type="entry name" value="Transcription factor NusA, N-terminal domain"/>
    <property type="match status" value="1"/>
</dbReference>
<feature type="region of interest" description="Disordered" evidence="8">
    <location>
        <begin position="389"/>
        <end position="487"/>
    </location>
</feature>
<dbReference type="PROSITE" id="PS50084">
    <property type="entry name" value="KH_TYPE_1"/>
    <property type="match status" value="1"/>
</dbReference>
<dbReference type="Proteomes" id="UP001304683">
    <property type="component" value="Chromosome"/>
</dbReference>
<dbReference type="InterPro" id="IPR015946">
    <property type="entry name" value="KH_dom-like_a/b"/>
</dbReference>
<dbReference type="CDD" id="cd02134">
    <property type="entry name" value="KH-II_NusA_rpt1"/>
    <property type="match status" value="1"/>
</dbReference>
<dbReference type="PANTHER" id="PTHR22648:SF0">
    <property type="entry name" value="TRANSCRIPTION TERMINATION_ANTITERMINATION PROTEIN NUSA"/>
    <property type="match status" value="1"/>
</dbReference>
<dbReference type="CDD" id="cd04455">
    <property type="entry name" value="S1_NusA"/>
    <property type="match status" value="1"/>
</dbReference>
<dbReference type="Gene3D" id="3.30.300.20">
    <property type="match status" value="2"/>
</dbReference>
<dbReference type="InterPro" id="IPR010213">
    <property type="entry name" value="TF_NusA"/>
</dbReference>
<dbReference type="Pfam" id="PF00575">
    <property type="entry name" value="S1"/>
    <property type="match status" value="1"/>
</dbReference>
<dbReference type="PROSITE" id="PS50126">
    <property type="entry name" value="S1"/>
    <property type="match status" value="1"/>
</dbReference>
<evidence type="ECO:0000256" key="8">
    <source>
        <dbReference type="SAM" id="MobiDB-lite"/>
    </source>
</evidence>
<evidence type="ECO:0000256" key="3">
    <source>
        <dbReference type="ARBA" id="ARBA00022814"/>
    </source>
</evidence>
<protein>
    <recommendedName>
        <fullName evidence="7">Transcription termination/antitermination protein NusA</fullName>
    </recommendedName>
</protein>
<proteinExistence type="inferred from homology"/>
<evidence type="ECO:0000256" key="7">
    <source>
        <dbReference type="HAMAP-Rule" id="MF_00945"/>
    </source>
</evidence>
<dbReference type="EMBL" id="CP132508">
    <property type="protein sequence ID" value="WPD20003.1"/>
    <property type="molecule type" value="Genomic_DNA"/>
</dbReference>
<gene>
    <name evidence="7 10" type="primary">nusA</name>
    <name evidence="10" type="ORF">Q5761_04990</name>
</gene>
<evidence type="ECO:0000256" key="5">
    <source>
        <dbReference type="ARBA" id="ARBA00023015"/>
    </source>
</evidence>
<evidence type="ECO:0000256" key="4">
    <source>
        <dbReference type="ARBA" id="ARBA00022884"/>
    </source>
</evidence>
<dbReference type="InterPro" id="IPR030842">
    <property type="entry name" value="TF_NusA_bacterial"/>
</dbReference>
<dbReference type="Gene3D" id="2.40.50.140">
    <property type="entry name" value="Nucleic acid-binding proteins"/>
    <property type="match status" value="1"/>
</dbReference>
<dbReference type="InterPro" id="IPR036555">
    <property type="entry name" value="NusA_N_sf"/>
</dbReference>
<feature type="domain" description="S1 motif" evidence="9">
    <location>
        <begin position="135"/>
        <end position="199"/>
    </location>
</feature>
<dbReference type="SUPFAM" id="SSF54814">
    <property type="entry name" value="Prokaryotic type KH domain (KH-domain type II)"/>
    <property type="match status" value="2"/>
</dbReference>
<accession>A0ABZ0QSF4</accession>
<keyword evidence="3 7" id="KW-0889">Transcription antitermination</keyword>
<keyword evidence="11" id="KW-1185">Reference proteome</keyword>
<keyword evidence="1 7" id="KW-0806">Transcription termination</keyword>
<dbReference type="SMART" id="SM00322">
    <property type="entry name" value="KH"/>
    <property type="match status" value="2"/>
</dbReference>
<dbReference type="InterPro" id="IPR012340">
    <property type="entry name" value="NA-bd_OB-fold"/>
</dbReference>
<dbReference type="InterPro" id="IPR025249">
    <property type="entry name" value="TF_NusA_KH_1st"/>
</dbReference>
<dbReference type="Pfam" id="PF08529">
    <property type="entry name" value="NusA_N"/>
    <property type="match status" value="1"/>
</dbReference>
<name>A0ABZ0QSF4_9FIRM</name>
<evidence type="ECO:0000256" key="2">
    <source>
        <dbReference type="ARBA" id="ARBA00022490"/>
    </source>
</evidence>
<dbReference type="Gene3D" id="3.30.1480.10">
    <property type="entry name" value="NusA, N-terminal domain"/>
    <property type="match status" value="1"/>
</dbReference>
<dbReference type="InterPro" id="IPR058582">
    <property type="entry name" value="KH_NusA_2nd"/>
</dbReference>
<comment type="function">
    <text evidence="7">Participates in both transcription termination and antitermination.</text>
</comment>
<keyword evidence="6 7" id="KW-0804">Transcription</keyword>